<feature type="repeat" description="TPR" evidence="2">
    <location>
        <begin position="615"/>
        <end position="648"/>
    </location>
</feature>
<accession>A0A8T1UST1</accession>
<dbReference type="OrthoDB" id="111031at2759"/>
<dbReference type="EMBL" id="JAENGZ010000161">
    <property type="protein sequence ID" value="KAG6966883.1"/>
    <property type="molecule type" value="Genomic_DNA"/>
</dbReference>
<proteinExistence type="predicted"/>
<dbReference type="PROSITE" id="PS50005">
    <property type="entry name" value="TPR"/>
    <property type="match status" value="2"/>
</dbReference>
<dbReference type="Pfam" id="PF13424">
    <property type="entry name" value="TPR_12"/>
    <property type="match status" value="1"/>
</dbReference>
<dbReference type="PANTHER" id="PTHR12558">
    <property type="entry name" value="CELL DIVISION CYCLE 16,23,27"/>
    <property type="match status" value="1"/>
</dbReference>
<dbReference type="AlphaFoldDB" id="A0A8T1UST1"/>
<dbReference type="SMART" id="SM00028">
    <property type="entry name" value="TPR"/>
    <property type="match status" value="6"/>
</dbReference>
<organism evidence="3 4">
    <name type="scientific">Phytophthora cactorum</name>
    <dbReference type="NCBI Taxonomy" id="29920"/>
    <lineage>
        <taxon>Eukaryota</taxon>
        <taxon>Sar</taxon>
        <taxon>Stramenopiles</taxon>
        <taxon>Oomycota</taxon>
        <taxon>Peronosporomycetes</taxon>
        <taxon>Peronosporales</taxon>
        <taxon>Peronosporaceae</taxon>
        <taxon>Phytophthora</taxon>
    </lineage>
</organism>
<name>A0A8T1UST1_9STRA</name>
<dbReference type="Pfam" id="PF13181">
    <property type="entry name" value="TPR_8"/>
    <property type="match status" value="2"/>
</dbReference>
<keyword evidence="1 2" id="KW-0802">TPR repeat</keyword>
<dbReference type="VEuPathDB" id="FungiDB:PC110_g3149"/>
<feature type="repeat" description="TPR" evidence="2">
    <location>
        <begin position="101"/>
        <end position="134"/>
    </location>
</feature>
<evidence type="ECO:0000256" key="1">
    <source>
        <dbReference type="ARBA" id="ARBA00022803"/>
    </source>
</evidence>
<reference evidence="3" key="1">
    <citation type="submission" date="2021-01" db="EMBL/GenBank/DDBJ databases">
        <title>Phytophthora aleatoria, a newly-described species from Pinus radiata is distinct from Phytophthora cactorum isolates based on comparative genomics.</title>
        <authorList>
            <person name="Mcdougal R."/>
            <person name="Panda P."/>
            <person name="Williams N."/>
            <person name="Studholme D.J."/>
        </authorList>
    </citation>
    <scope>NUCLEOTIDE SEQUENCE</scope>
    <source>
        <strain evidence="3">NZFS 3830</strain>
    </source>
</reference>
<evidence type="ECO:0008006" key="5">
    <source>
        <dbReference type="Google" id="ProtNLM"/>
    </source>
</evidence>
<evidence type="ECO:0000256" key="2">
    <source>
        <dbReference type="PROSITE-ProRule" id="PRU00339"/>
    </source>
</evidence>
<dbReference type="VEuPathDB" id="FungiDB:PC110_g3148"/>
<comment type="caution">
    <text evidence="3">The sequence shown here is derived from an EMBL/GenBank/DDBJ whole genome shotgun (WGS) entry which is preliminary data.</text>
</comment>
<dbReference type="InterPro" id="IPR019734">
    <property type="entry name" value="TPR_rpt"/>
</dbReference>
<dbReference type="PANTHER" id="PTHR12558:SF13">
    <property type="entry name" value="CELL DIVISION CYCLE PROTEIN 27 HOMOLOG"/>
    <property type="match status" value="1"/>
</dbReference>
<protein>
    <recommendedName>
        <fullName evidence="5">Tetratricopeptide repeat</fullName>
    </recommendedName>
</protein>
<evidence type="ECO:0000313" key="3">
    <source>
        <dbReference type="EMBL" id="KAG6966883.1"/>
    </source>
</evidence>
<dbReference type="Proteomes" id="UP000688947">
    <property type="component" value="Unassembled WGS sequence"/>
</dbReference>
<sequence>MAGVSYLLREEPERKEQRRLRALGTENIQKGDFDLAIKYYSESFEVIKDVMSPIDTIHEACDYATRWEILQQYEAALPYYQTAMKRLKAVEPISDRCVEGVMLMDRMAQCYHRTGRHETAEKMFKQAIRLYEKYHGEFSASNSSGSNGSVAAKLEGEIINVFLHYAQLLVSVKRDNEVADMRQRFTQIVRGSQLLRSMETTLLEKFDDLMALYAIREKRRRRRDGEERNIGAAQIRKLLRFLFPALAAPRVLTATPIASGDFGSKEARRLEALGTENVKKGDFDLATKYYSKSFKVITNFLSPIDIYAALCEELKRYEAALPYYQTAMKNLKDVNPISDRYAERLNLLGCTAHCYHQIGRHETADKFKQAISLYEKYRGEFSVSSSSGSNGRVVGKLDGVIVIMFLHYAQLLAAMERGNEVTDMRQSLTQIVRDSSWLWSLETAILDQFDDLVALQAIRGKRRRGEGHDMVQQAAPASAAPIRALSNARDGRSDGFYVSKKAVKMTLVLGAALTGALLYLERENADRKKIRYLLELSQLSLEKGDIEQSMREREKAYDLLKRKFPQDKSVIAMAMMIGVSYEKTEQFTEAIPFYTEALKNVALETRLVHCEDLRVLMLDRLGQCYKQTGDPEAAVEHFKQAIEAYDQLKGKLSLSSDSDKEPSILAKLDEDILNVFLHYAVLLTMLQRPDDAAHALDDYIALEKIREERKLMEANGDEGSDFA</sequence>
<evidence type="ECO:0000313" key="4">
    <source>
        <dbReference type="Proteomes" id="UP000688947"/>
    </source>
</evidence>
<gene>
    <name evidence="3" type="ORF">JG687_00004620</name>
</gene>